<comment type="caution">
    <text evidence="2">The sequence shown here is derived from an EMBL/GenBank/DDBJ whole genome shotgun (WGS) entry which is preliminary data.</text>
</comment>
<keyword evidence="1" id="KW-0472">Membrane</keyword>
<evidence type="ECO:0000256" key="1">
    <source>
        <dbReference type="SAM" id="Phobius"/>
    </source>
</evidence>
<keyword evidence="1" id="KW-1133">Transmembrane helix</keyword>
<name>A0A8I0PRX7_MORMO</name>
<evidence type="ECO:0000313" key="2">
    <source>
        <dbReference type="EMBL" id="MBE8611178.1"/>
    </source>
</evidence>
<protein>
    <submittedName>
        <fullName evidence="2">Uncharacterized protein</fullName>
    </submittedName>
</protein>
<dbReference type="RefSeq" id="WP_193829365.1">
    <property type="nucleotide sequence ID" value="NZ_PKLF01000002.1"/>
</dbReference>
<organism evidence="2 3">
    <name type="scientific">Morganella morganii</name>
    <name type="common">Proteus morganii</name>
    <dbReference type="NCBI Taxonomy" id="582"/>
    <lineage>
        <taxon>Bacteria</taxon>
        <taxon>Pseudomonadati</taxon>
        <taxon>Pseudomonadota</taxon>
        <taxon>Gammaproteobacteria</taxon>
        <taxon>Enterobacterales</taxon>
        <taxon>Morganellaceae</taxon>
        <taxon>Morganella</taxon>
    </lineage>
</organism>
<reference evidence="2" key="1">
    <citation type="submission" date="2017-12" db="EMBL/GenBank/DDBJ databases">
        <title>Genome sequencing and analysis.</title>
        <authorList>
            <person name="Huang Y.-T."/>
        </authorList>
    </citation>
    <scope>NUCLEOTIDE SEQUENCE</scope>
    <source>
        <strain evidence="2">VGH116</strain>
    </source>
</reference>
<dbReference type="EMBL" id="PKLF01000002">
    <property type="protein sequence ID" value="MBE8611178.1"/>
    <property type="molecule type" value="Genomic_DNA"/>
</dbReference>
<keyword evidence="1" id="KW-0812">Transmembrane</keyword>
<sequence>MTLVEKFSIIGSIASATAIAVSLLVFWRQRYIEIKRIEEDRAKEFSALKKVITSKIIYLEYQIDWNESAFQLIKDNPSRKFILNKFDDSFYINMLPENANGNTMAKIYKLANELDGYFFSIARHSDDLIGGLIVLSEVIKLANDLIFAVVEHIDKSDRDKVLTQIEYAIKGFDDIRNEIKDINDIINKQTK</sequence>
<gene>
    <name evidence="2" type="ORF">CYG68_01890</name>
</gene>
<evidence type="ECO:0000313" key="3">
    <source>
        <dbReference type="Proteomes" id="UP000650477"/>
    </source>
</evidence>
<feature type="transmembrane region" description="Helical" evidence="1">
    <location>
        <begin position="6"/>
        <end position="27"/>
    </location>
</feature>
<dbReference type="AlphaFoldDB" id="A0A8I0PRX7"/>
<proteinExistence type="predicted"/>
<dbReference type="Proteomes" id="UP000650477">
    <property type="component" value="Unassembled WGS sequence"/>
</dbReference>
<accession>A0A8I0PRX7</accession>